<dbReference type="EMBL" id="BOOR01000118">
    <property type="protein sequence ID" value="GII59910.1"/>
    <property type="molecule type" value="Genomic_DNA"/>
</dbReference>
<feature type="region of interest" description="Disordered" evidence="1">
    <location>
        <begin position="34"/>
        <end position="53"/>
    </location>
</feature>
<proteinExistence type="predicted"/>
<gene>
    <name evidence="2" type="ORF">Pth03_82990</name>
</gene>
<keyword evidence="3" id="KW-1185">Reference proteome</keyword>
<sequence length="53" mass="5726">MVFLRLAQPTILLYYPLLAPSVCASSSPVLIHSKDVSQDRAGGRRPEGADRTA</sequence>
<accession>A0A8J4DGF6</accession>
<dbReference type="AlphaFoldDB" id="A0A8J4DGF6"/>
<organism evidence="2 3">
    <name type="scientific">Planotetraspora thailandica</name>
    <dbReference type="NCBI Taxonomy" id="487172"/>
    <lineage>
        <taxon>Bacteria</taxon>
        <taxon>Bacillati</taxon>
        <taxon>Actinomycetota</taxon>
        <taxon>Actinomycetes</taxon>
        <taxon>Streptosporangiales</taxon>
        <taxon>Streptosporangiaceae</taxon>
        <taxon>Planotetraspora</taxon>
    </lineage>
</organism>
<protein>
    <submittedName>
        <fullName evidence="2">Uncharacterized protein</fullName>
    </submittedName>
</protein>
<evidence type="ECO:0000313" key="2">
    <source>
        <dbReference type="EMBL" id="GII59910.1"/>
    </source>
</evidence>
<name>A0A8J4DGF6_9ACTN</name>
<evidence type="ECO:0000256" key="1">
    <source>
        <dbReference type="SAM" id="MobiDB-lite"/>
    </source>
</evidence>
<comment type="caution">
    <text evidence="2">The sequence shown here is derived from an EMBL/GenBank/DDBJ whole genome shotgun (WGS) entry which is preliminary data.</text>
</comment>
<reference evidence="2" key="1">
    <citation type="submission" date="2021-01" db="EMBL/GenBank/DDBJ databases">
        <title>Whole genome shotgun sequence of Planotetraspora thailandica NBRC 104271.</title>
        <authorList>
            <person name="Komaki H."/>
            <person name="Tamura T."/>
        </authorList>
    </citation>
    <scope>NUCLEOTIDE SEQUENCE</scope>
    <source>
        <strain evidence="2">NBRC 104271</strain>
    </source>
</reference>
<evidence type="ECO:0000313" key="3">
    <source>
        <dbReference type="Proteomes" id="UP000605992"/>
    </source>
</evidence>
<dbReference type="Proteomes" id="UP000605992">
    <property type="component" value="Unassembled WGS sequence"/>
</dbReference>